<feature type="region of interest" description="Disordered" evidence="1">
    <location>
        <begin position="306"/>
        <end position="326"/>
    </location>
</feature>
<dbReference type="Pfam" id="PF14390">
    <property type="entry name" value="DUF4420"/>
    <property type="match status" value="1"/>
</dbReference>
<dbReference type="InterPro" id="IPR025534">
    <property type="entry name" value="DUF4420"/>
</dbReference>
<proteinExistence type="predicted"/>
<reference evidence="4" key="1">
    <citation type="submission" date="2015-07" db="EMBL/GenBank/DDBJ databases">
        <authorList>
            <person name="Graham D.E."/>
            <person name="Giannone R.J."/>
            <person name="Gulvik C.A."/>
            <person name="Hettich R.L."/>
            <person name="Klingeman D.M."/>
            <person name="Mahan K.M."/>
            <person name="Parry R.J."/>
            <person name="Spain J.C."/>
        </authorList>
    </citation>
    <scope>NUCLEOTIDE SEQUENCE [LARGE SCALE GENOMIC DNA]</scope>
    <source>
        <strain evidence="4">ATCC 27428</strain>
    </source>
</reference>
<dbReference type="AlphaFoldDB" id="A0A2N8NYQ3"/>
<keyword evidence="4" id="KW-1185">Reference proteome</keyword>
<dbReference type="OrthoDB" id="4854145at2"/>
<evidence type="ECO:0000313" key="4">
    <source>
        <dbReference type="Proteomes" id="UP000235945"/>
    </source>
</evidence>
<gene>
    <name evidence="3" type="ORF">AF335_14125</name>
    <name evidence="2" type="ORF">FHS36_004934</name>
</gene>
<evidence type="ECO:0000313" key="5">
    <source>
        <dbReference type="Proteomes" id="UP000528608"/>
    </source>
</evidence>
<dbReference type="EMBL" id="JACHJF010000018">
    <property type="protein sequence ID" value="MBB5121480.1"/>
    <property type="molecule type" value="Genomic_DNA"/>
</dbReference>
<accession>A0A2N8NYQ3</accession>
<reference evidence="3" key="2">
    <citation type="submission" date="2015-07" db="EMBL/GenBank/DDBJ databases">
        <authorList>
            <person name="Noorani M."/>
        </authorList>
    </citation>
    <scope>NUCLEOTIDE SEQUENCE [LARGE SCALE GENOMIC DNA]</scope>
    <source>
        <strain evidence="3">ATCC 27428</strain>
    </source>
</reference>
<evidence type="ECO:0000313" key="3">
    <source>
        <dbReference type="EMBL" id="PNE33899.1"/>
    </source>
</evidence>
<dbReference type="Proteomes" id="UP000528608">
    <property type="component" value="Unassembled WGS sequence"/>
</dbReference>
<comment type="caution">
    <text evidence="3">The sequence shown here is derived from an EMBL/GenBank/DDBJ whole genome shotgun (WGS) entry which is preliminary data.</text>
</comment>
<organism evidence="3 4">
    <name type="scientific">Streptomyces eurocidicus</name>
    <name type="common">Streptoverticillium eurocidicus</name>
    <dbReference type="NCBI Taxonomy" id="66423"/>
    <lineage>
        <taxon>Bacteria</taxon>
        <taxon>Bacillati</taxon>
        <taxon>Actinomycetota</taxon>
        <taxon>Actinomycetes</taxon>
        <taxon>Kitasatosporales</taxon>
        <taxon>Streptomycetaceae</taxon>
        <taxon>Streptomyces</taxon>
    </lineage>
</organism>
<dbReference type="Proteomes" id="UP000235945">
    <property type="component" value="Unassembled WGS sequence"/>
</dbReference>
<reference evidence="2 5" key="3">
    <citation type="submission" date="2020-08" db="EMBL/GenBank/DDBJ databases">
        <title>Genomic Encyclopedia of Type Strains, Phase III (KMG-III): the genomes of soil and plant-associated and newly described type strains.</title>
        <authorList>
            <person name="Whitman W."/>
        </authorList>
    </citation>
    <scope>NUCLEOTIDE SEQUENCE [LARGE SCALE GENOMIC DNA]</scope>
    <source>
        <strain evidence="2 5">CECT 3259</strain>
    </source>
</reference>
<dbReference type="EMBL" id="LGUI01000003">
    <property type="protein sequence ID" value="PNE33899.1"/>
    <property type="molecule type" value="Genomic_DNA"/>
</dbReference>
<protein>
    <recommendedName>
        <fullName evidence="6">PD-(D/E)XK motif protein</fullName>
    </recommendedName>
</protein>
<evidence type="ECO:0000313" key="2">
    <source>
        <dbReference type="EMBL" id="MBB5121480.1"/>
    </source>
</evidence>
<evidence type="ECO:0008006" key="6">
    <source>
        <dbReference type="Google" id="ProtNLM"/>
    </source>
</evidence>
<evidence type="ECO:0000256" key="1">
    <source>
        <dbReference type="SAM" id="MobiDB-lite"/>
    </source>
</evidence>
<sequence>MTADSRASWSEVEEYLESGLSVSFPLASSGSPRVDYVVSDDRDIALHLQLSPRQRLPRSPHPLIRVEEIAYQGLRMARLRTTQRTLMRDFHDLLCSVADRVTVGHRTPEQAFAETVRAWRALLERPRGLSAEKRIGLMGELAVLENLAETHGWSSAVDSWKGPLDEEHDFSTEVYDVEVKTTSTEEREHSVHGFGQLTPSPGRPLWFVSVQVTRGGAGGRTLTQCVESVQSKVAEEAPAALDRLDLLLDRLGLPCGQDDERWRIRAAPLVLEAADHFPSLSRSVLSSLPKETAERIKDIDYRIDLTGLDPSPEPPEALRGPFRLPQ</sequence>
<dbReference type="RefSeq" id="WP_102918678.1">
    <property type="nucleotide sequence ID" value="NZ_JACHJF010000018.1"/>
</dbReference>
<name>A0A2N8NYQ3_STREU</name>